<keyword evidence="1" id="KW-0472">Membrane</keyword>
<evidence type="ECO:0000256" key="1">
    <source>
        <dbReference type="SAM" id="Phobius"/>
    </source>
</evidence>
<evidence type="ECO:0000313" key="3">
    <source>
        <dbReference type="Proteomes" id="UP000245670"/>
    </source>
</evidence>
<sequence>MKTNKFDKDIKEKFDNRTFKPSDSAWERLSMQLDEQSKEKQKGWFFYIGIAASILLLVSIGIQIFYDKTETKLHKEVFVNTSIDTVLINNRINKMFDEVPVEEAWVKNNNVEDKNTVITKIVKQPQGKSNTVTKTKIISNSNNTNRTSTIIAEVKDNTKNTIVKESLSKEKEIKIFKRNPKSRIKINSDDLLFAVTHSSQEVKDYYAKHNINRKEVLKTIKDELKKSSIIINPETILAEVERTIDNDDFQNNFMKSLKTKISNIATVIASRNN</sequence>
<dbReference type="EMBL" id="QFFG01000006">
    <property type="protein sequence ID" value="PWG04312.1"/>
    <property type="molecule type" value="Genomic_DNA"/>
</dbReference>
<gene>
    <name evidence="2" type="ORF">DIS07_12960</name>
</gene>
<dbReference type="OrthoDB" id="1247025at2"/>
<dbReference type="RefSeq" id="WP_109405682.1">
    <property type="nucleotide sequence ID" value="NZ_QFFG01000006.1"/>
</dbReference>
<feature type="transmembrane region" description="Helical" evidence="1">
    <location>
        <begin position="44"/>
        <end position="66"/>
    </location>
</feature>
<protein>
    <submittedName>
        <fullName evidence="2">Uncharacterized protein</fullName>
    </submittedName>
</protein>
<accession>A0A2U2J7N3</accession>
<evidence type="ECO:0000313" key="2">
    <source>
        <dbReference type="EMBL" id="PWG04312.1"/>
    </source>
</evidence>
<keyword evidence="1" id="KW-0812">Transmembrane</keyword>
<comment type="caution">
    <text evidence="2">The sequence shown here is derived from an EMBL/GenBank/DDBJ whole genome shotgun (WGS) entry which is preliminary data.</text>
</comment>
<keyword evidence="1" id="KW-1133">Transmembrane helix</keyword>
<dbReference type="AlphaFoldDB" id="A0A2U2J7N3"/>
<proteinExistence type="predicted"/>
<organism evidence="2 3">
    <name type="scientific">Polaribacter aquimarinus</name>
    <dbReference type="NCBI Taxonomy" id="2100726"/>
    <lineage>
        <taxon>Bacteria</taxon>
        <taxon>Pseudomonadati</taxon>
        <taxon>Bacteroidota</taxon>
        <taxon>Flavobacteriia</taxon>
        <taxon>Flavobacteriales</taxon>
        <taxon>Flavobacteriaceae</taxon>
    </lineage>
</organism>
<reference evidence="2 3" key="1">
    <citation type="submission" date="2018-05" db="EMBL/GenBank/DDBJ databases">
        <title>Polaribacter aquimarinus sp. nov., isolated from sediment in a sediment of sea.</title>
        <authorList>
            <person name="Lu D."/>
        </authorList>
    </citation>
    <scope>NUCLEOTIDE SEQUENCE [LARGE SCALE GENOMIC DNA]</scope>
    <source>
        <strain evidence="2 3">ZY113</strain>
    </source>
</reference>
<dbReference type="Proteomes" id="UP000245670">
    <property type="component" value="Unassembled WGS sequence"/>
</dbReference>
<name>A0A2U2J7N3_9FLAO</name>
<keyword evidence="3" id="KW-1185">Reference proteome</keyword>